<evidence type="ECO:0000313" key="3">
    <source>
        <dbReference type="EMBL" id="KAG5446014.1"/>
    </source>
</evidence>
<dbReference type="InterPro" id="IPR050991">
    <property type="entry name" value="ECM_Regulatory_Proteins"/>
</dbReference>
<evidence type="ECO:0000259" key="2">
    <source>
        <dbReference type="PROSITE" id="PS50853"/>
    </source>
</evidence>
<organism evidence="3 4">
    <name type="scientific">Clonorchis sinensis</name>
    <name type="common">Chinese liver fluke</name>
    <dbReference type="NCBI Taxonomy" id="79923"/>
    <lineage>
        <taxon>Eukaryota</taxon>
        <taxon>Metazoa</taxon>
        <taxon>Spiralia</taxon>
        <taxon>Lophotrochozoa</taxon>
        <taxon>Platyhelminthes</taxon>
        <taxon>Trematoda</taxon>
        <taxon>Digenea</taxon>
        <taxon>Opisthorchiida</taxon>
        <taxon>Opisthorchiata</taxon>
        <taxon>Opisthorchiidae</taxon>
        <taxon>Clonorchis</taxon>
    </lineage>
</organism>
<dbReference type="PROSITE" id="PS50853">
    <property type="entry name" value="FN3"/>
    <property type="match status" value="2"/>
</dbReference>
<accession>A0A419PRM2</accession>
<dbReference type="InterPro" id="IPR003961">
    <property type="entry name" value="FN3_dom"/>
</dbReference>
<reference evidence="3 4" key="1">
    <citation type="journal article" date="2018" name="Biotechnol. Adv.">
        <title>Improved genomic resources and new bioinformatic workflow for the carcinogenic parasite Clonorchis sinensis: Biotechnological implications.</title>
        <authorList>
            <person name="Wang D."/>
            <person name="Korhonen P.K."/>
            <person name="Gasser R.B."/>
            <person name="Young N.D."/>
        </authorList>
    </citation>
    <scope>NUCLEOTIDE SEQUENCE [LARGE SCALE GENOMIC DNA]</scope>
    <source>
        <strain evidence="3">Cs-k2</strain>
    </source>
</reference>
<proteinExistence type="predicted"/>
<dbReference type="PANTHER" id="PTHR46708:SF11">
    <property type="entry name" value="RECEPTOR-TYPE TYROSINE-PROTEIN PHOSPHATASE ETA-LIKE"/>
    <property type="match status" value="1"/>
</dbReference>
<evidence type="ECO:0000256" key="1">
    <source>
        <dbReference type="ARBA" id="ARBA00022737"/>
    </source>
</evidence>
<evidence type="ECO:0000313" key="4">
    <source>
        <dbReference type="Proteomes" id="UP000286415"/>
    </source>
</evidence>
<dbReference type="SUPFAM" id="SSF49265">
    <property type="entry name" value="Fibronectin type III"/>
    <property type="match status" value="1"/>
</dbReference>
<name>A0A419PRM2_CLOSI</name>
<dbReference type="InterPro" id="IPR013783">
    <property type="entry name" value="Ig-like_fold"/>
</dbReference>
<comment type="caution">
    <text evidence="3">The sequence shown here is derived from an EMBL/GenBank/DDBJ whole genome shotgun (WGS) entry which is preliminary data.</text>
</comment>
<dbReference type="InParanoid" id="A0A419PRM2"/>
<dbReference type="CDD" id="cd00063">
    <property type="entry name" value="FN3"/>
    <property type="match status" value="2"/>
</dbReference>
<protein>
    <recommendedName>
        <fullName evidence="2">Fibronectin type-III domain-containing protein</fullName>
    </recommendedName>
</protein>
<dbReference type="AlphaFoldDB" id="A0A419PRM2"/>
<gene>
    <name evidence="3" type="ORF">CSKR_108101</name>
</gene>
<dbReference type="PANTHER" id="PTHR46708">
    <property type="entry name" value="TENASCIN"/>
    <property type="match status" value="1"/>
</dbReference>
<keyword evidence="1" id="KW-0677">Repeat</keyword>
<dbReference type="STRING" id="79923.A0A419PRM2"/>
<keyword evidence="4" id="KW-1185">Reference proteome</keyword>
<dbReference type="SMART" id="SM00060">
    <property type="entry name" value="FN3"/>
    <property type="match status" value="2"/>
</dbReference>
<dbReference type="Gene3D" id="2.60.40.10">
    <property type="entry name" value="Immunoglobulins"/>
    <property type="match status" value="2"/>
</dbReference>
<dbReference type="OrthoDB" id="5982258at2759"/>
<feature type="domain" description="Fibronectin type-III" evidence="2">
    <location>
        <begin position="139"/>
        <end position="235"/>
    </location>
</feature>
<dbReference type="EMBL" id="NIRI02000056">
    <property type="protein sequence ID" value="KAG5446014.1"/>
    <property type="molecule type" value="Genomic_DNA"/>
</dbReference>
<feature type="domain" description="Fibronectin type-III" evidence="2">
    <location>
        <begin position="329"/>
        <end position="418"/>
    </location>
</feature>
<sequence length="514" mass="55862">MGAWSFTILLILCGAVSSSETKVSEGDEAPEADDPEARTNTGNVCPASETMITVKKAEWEGGSLRVEWSKLPPGNGARITVMSKANPVVAQKSYKEQSVLFSIPPCQDYLVKAELTNGNDVIHSAVPMAISARYPVLDAPSNLAIEAVPHVFAHRITWTPPLLSEPACSEMSYSLEQIAQDGAKEHKTFLPSLTTEKTIMDLIPNTVYQYKVKAILNAAYEGPSSGAEQIVTLPVPSKPTEPSISWTDTGLLIDWTGKLNAMEQIERVKILHTSGTQLTQHDEEATVQSVTLNVQSIQCESRVLYAVENVAGKSEFISLTIPTRLPLPVPGGLRVQPELNSLAHWVTWNPVEDGCGIHYRVVSILDGRQETVSKTRQTNVFISDAEPGKLYTYAVQTVGMNNETSAFSTTAEFETPTATKMEVTVNGRVTGEGISVEWRDPGSGMDSYSNIVFFVKEGIQESLLHHPFGQYGSVLPTKSKTGPVELYAAVQNAAGLSPFTKVTLRNKKLRLGGQ</sequence>
<dbReference type="Proteomes" id="UP000286415">
    <property type="component" value="Unassembled WGS sequence"/>
</dbReference>
<dbReference type="InterPro" id="IPR036116">
    <property type="entry name" value="FN3_sf"/>
</dbReference>
<reference evidence="3 4" key="2">
    <citation type="journal article" date="2021" name="Genomics">
        <title>High-quality reference genome for Clonorchis sinensis.</title>
        <authorList>
            <person name="Young N.D."/>
            <person name="Stroehlein A.J."/>
            <person name="Kinkar L."/>
            <person name="Wang T."/>
            <person name="Sohn W.M."/>
            <person name="Chang B.C.H."/>
            <person name="Kaur P."/>
            <person name="Weisz D."/>
            <person name="Dudchenko O."/>
            <person name="Aiden E.L."/>
            <person name="Korhonen P.K."/>
            <person name="Gasser R.B."/>
        </authorList>
    </citation>
    <scope>NUCLEOTIDE SEQUENCE [LARGE SCALE GENOMIC DNA]</scope>
    <source>
        <strain evidence="3">Cs-k2</strain>
    </source>
</reference>